<dbReference type="AlphaFoldDB" id="A0A243CTG1"/>
<gene>
    <name evidence="1" type="ORF">BK749_19870</name>
</gene>
<evidence type="ECO:0000313" key="1">
    <source>
        <dbReference type="EMBL" id="OTY71379.1"/>
    </source>
</evidence>
<organism evidence="1 2">
    <name type="scientific">Bacillus thuringiensis serovar vazensis</name>
    <dbReference type="NCBI Taxonomy" id="180867"/>
    <lineage>
        <taxon>Bacteria</taxon>
        <taxon>Bacillati</taxon>
        <taxon>Bacillota</taxon>
        <taxon>Bacilli</taxon>
        <taxon>Bacillales</taxon>
        <taxon>Bacillaceae</taxon>
        <taxon>Bacillus</taxon>
        <taxon>Bacillus cereus group</taxon>
    </lineage>
</organism>
<reference evidence="1 2" key="1">
    <citation type="submission" date="2016-10" db="EMBL/GenBank/DDBJ databases">
        <title>Comparative genomics of Bacillus thuringiensis reveals a path to pathogens against multiple invertebrate hosts.</title>
        <authorList>
            <person name="Zheng J."/>
            <person name="Gao Q."/>
            <person name="Liu H."/>
            <person name="Peng D."/>
            <person name="Ruan L."/>
            <person name="Sun M."/>
        </authorList>
    </citation>
    <scope>NUCLEOTIDE SEQUENCE [LARGE SCALE GENOMIC DNA]</scope>
    <source>
        <strain evidence="1">BGSC 4CE1</strain>
    </source>
</reference>
<comment type="caution">
    <text evidence="1">The sequence shown here is derived from an EMBL/GenBank/DDBJ whole genome shotgun (WGS) entry which is preliminary data.</text>
</comment>
<evidence type="ECO:0008006" key="3">
    <source>
        <dbReference type="Google" id="ProtNLM"/>
    </source>
</evidence>
<name>A0A243CTG1_BACTU</name>
<dbReference type="EMBL" id="NFDQ01000075">
    <property type="protein sequence ID" value="OTY71379.1"/>
    <property type="molecule type" value="Genomic_DNA"/>
</dbReference>
<evidence type="ECO:0000313" key="2">
    <source>
        <dbReference type="Proteomes" id="UP000194911"/>
    </source>
</evidence>
<dbReference type="RefSeq" id="WP_000544542.1">
    <property type="nucleotide sequence ID" value="NZ_NFDQ01000075.1"/>
</dbReference>
<accession>A0A243CTG1</accession>
<sequence>MHEKIAIKTMTDYHLYDFMRCPHKFYFRHIKRREPSSFEWQQIAQMIVNQIINEYYTLPAGQQTKIVLLLLIEKYWKKVRINMFASKTEYYIVLAKLTDHLLQFVERDDSQTPPLFLYEKFQTYMEELGVHMSLTLEVGEWSTESFVIKKYVVDADEEMLALCQKLMTVFSYKAFGILPGKIEVINLIEGTKYEYIPKQEDITTGMADLSRMKEMLQQPEHYTERHFRSECISCAFRSECQGEEVKKEAKQKQKKNIVH</sequence>
<protein>
    <recommendedName>
        <fullName evidence="3">PD-(D/E)XK endonuclease-like domain-containing protein</fullName>
    </recommendedName>
</protein>
<proteinExistence type="predicted"/>
<dbReference type="Proteomes" id="UP000194911">
    <property type="component" value="Unassembled WGS sequence"/>
</dbReference>